<reference evidence="1" key="1">
    <citation type="submission" date="2020-02" db="EMBL/GenBank/DDBJ databases">
        <title>Genomics analysis of a genome sequence of Pea Early Browning Virus.</title>
        <authorList>
            <person name="Maina S."/>
        </authorList>
    </citation>
    <scope>NUCLEOTIDE SEQUENCE</scope>
    <source>
        <strain evidence="1">LyV66-91</strain>
    </source>
</reference>
<dbReference type="InterPro" id="IPR007968">
    <property type="entry name" value="Tobacco_rattle_virus_16kDa"/>
</dbReference>
<proteinExistence type="predicted"/>
<name>A0A6F8SZL1_PEBV</name>
<protein>
    <submittedName>
        <fullName evidence="1">12kDa protein</fullName>
    </submittedName>
</protein>
<organismHost>
    <name type="scientific">Pisum sativum</name>
    <name type="common">Garden pea</name>
    <name type="synonym">Lathyrus oleraceus</name>
    <dbReference type="NCBI Taxonomy" id="3888"/>
</organismHost>
<sequence>MKCAVSTCDVEAKSGKFTCSMKCANKYNRHLAEKYSIKRRCECVNCGWYPAIEVRADFIEVFFCCGMKHLNKVISSNPRRKERLNSPKRLFRDDIDFGLTDLFNESC</sequence>
<evidence type="ECO:0000313" key="1">
    <source>
        <dbReference type="EMBL" id="BCA93638.1"/>
    </source>
</evidence>
<dbReference type="Pfam" id="PF05304">
    <property type="entry name" value="DUF728"/>
    <property type="match status" value="1"/>
</dbReference>
<accession>A0A6F8SZL1</accession>
<dbReference type="EMBL" id="LC528622">
    <property type="protein sequence ID" value="BCA93638.1"/>
    <property type="molecule type" value="Genomic_RNA"/>
</dbReference>
<organismHost>
    <name type="scientific">Phaseolus vulgaris</name>
    <name type="common">Kidney bean</name>
    <name type="synonym">French bean</name>
    <dbReference type="NCBI Taxonomy" id="3885"/>
</organismHost>
<organism evidence="1">
    <name type="scientific">Pea early browning virus</name>
    <dbReference type="NCBI Taxonomy" id="12294"/>
    <lineage>
        <taxon>Viruses</taxon>
        <taxon>Riboviria</taxon>
        <taxon>Orthornavirae</taxon>
        <taxon>Kitrinoviricota</taxon>
        <taxon>Alsuviricetes</taxon>
        <taxon>Martellivirales</taxon>
        <taxon>Virgaviridae</taxon>
        <taxon>Tobravirus</taxon>
        <taxon>Tobravirus pisi</taxon>
    </lineage>
</organism>